<evidence type="ECO:0000256" key="1">
    <source>
        <dbReference type="SAM" id="MobiDB-lite"/>
    </source>
</evidence>
<sequence length="293" mass="34303">MVDMDELPKPEEIEVETNDIYRHDEEQAYITLISQQVKSLNFPAEENYTVRLMKEILVYHYPDELPMGSFELLASNKIRSDEETLGEIFNGDPYFTDKEPAEDPDFDWTPRKEQVFSDKMLMQLSIWKKEWDEDKREYEPIDLSYSPYGYEQTRKWKKLGFLNEKNVLRPEAELIEEGKITDAEMIDDYKKRQATIAVLRSEHCFRLDHARECSNEIAVKDDVNEALEWLRIYKEKDFNKANELKQRREGGEEIEIEEEDPLPDDPDVQIYVCPAPMGGLKVGPTPGLPVPGV</sequence>
<feature type="compositionally biased region" description="Acidic residues" evidence="1">
    <location>
        <begin position="252"/>
        <end position="267"/>
    </location>
</feature>
<dbReference type="EMBL" id="HBER01054109">
    <property type="protein sequence ID" value="CAD8551720.1"/>
    <property type="molecule type" value="Transcribed_RNA"/>
</dbReference>
<accession>A0A7S0P4Q1</accession>
<name>A0A7S0P4Q1_9EUKA</name>
<gene>
    <name evidence="2" type="ORF">CLEP1334_LOCUS27010</name>
</gene>
<reference evidence="2" key="1">
    <citation type="submission" date="2021-01" db="EMBL/GenBank/DDBJ databases">
        <authorList>
            <person name="Corre E."/>
            <person name="Pelletier E."/>
            <person name="Niang G."/>
            <person name="Scheremetjew M."/>
            <person name="Finn R."/>
            <person name="Kale V."/>
            <person name="Holt S."/>
            <person name="Cochrane G."/>
            <person name="Meng A."/>
            <person name="Brown T."/>
            <person name="Cohen L."/>
        </authorList>
    </citation>
    <scope>NUCLEOTIDE SEQUENCE</scope>
    <source>
        <strain evidence="2">RCC1130</strain>
    </source>
</reference>
<proteinExistence type="predicted"/>
<organism evidence="2">
    <name type="scientific">Calcidiscus leptoporus</name>
    <dbReference type="NCBI Taxonomy" id="127549"/>
    <lineage>
        <taxon>Eukaryota</taxon>
        <taxon>Haptista</taxon>
        <taxon>Haptophyta</taxon>
        <taxon>Prymnesiophyceae</taxon>
        <taxon>Coccolithales</taxon>
        <taxon>Calcidiscaceae</taxon>
        <taxon>Calcidiscus</taxon>
    </lineage>
</organism>
<dbReference type="AlphaFoldDB" id="A0A7S0P4Q1"/>
<protein>
    <submittedName>
        <fullName evidence="2">Uncharacterized protein</fullName>
    </submittedName>
</protein>
<feature type="region of interest" description="Disordered" evidence="1">
    <location>
        <begin position="244"/>
        <end position="267"/>
    </location>
</feature>
<evidence type="ECO:0000313" key="2">
    <source>
        <dbReference type="EMBL" id="CAD8551720.1"/>
    </source>
</evidence>